<evidence type="ECO:0000256" key="1">
    <source>
        <dbReference type="SAM" id="MobiDB-lite"/>
    </source>
</evidence>
<keyword evidence="4" id="KW-1185">Reference proteome</keyword>
<accession>F7QBK8</accession>
<comment type="caution">
    <text evidence="3">The sequence shown here is derived from an EMBL/GenBank/DDBJ whole genome shotgun (WGS) entry which is preliminary data.</text>
</comment>
<dbReference type="InterPro" id="IPR029069">
    <property type="entry name" value="HotDog_dom_sf"/>
</dbReference>
<dbReference type="OrthoDB" id="9774179at2"/>
<dbReference type="Pfam" id="PF01575">
    <property type="entry name" value="MaoC_dehydratas"/>
    <property type="match status" value="1"/>
</dbReference>
<dbReference type="eggNOG" id="COG2030">
    <property type="taxonomic scope" value="Bacteria"/>
</dbReference>
<dbReference type="SUPFAM" id="SSF54637">
    <property type="entry name" value="Thioesterase/thiol ester dehydrase-isomerase"/>
    <property type="match status" value="2"/>
</dbReference>
<evidence type="ECO:0000313" key="3">
    <source>
        <dbReference type="EMBL" id="ERJ18507.1"/>
    </source>
</evidence>
<dbReference type="PANTHER" id="PTHR43841">
    <property type="entry name" value="3-HYDROXYACYL-THIOESTER DEHYDRATASE HTDX-RELATED"/>
    <property type="match status" value="1"/>
</dbReference>
<dbReference type="InterPro" id="IPR002539">
    <property type="entry name" value="MaoC-like_dom"/>
</dbReference>
<dbReference type="PANTHER" id="PTHR43841:SF1">
    <property type="entry name" value="3-HYDROXYACYL-THIOESTER DEHYDRATASE X"/>
    <property type="match status" value="1"/>
</dbReference>
<dbReference type="Proteomes" id="UP000006242">
    <property type="component" value="Unassembled WGS sequence"/>
</dbReference>
<feature type="region of interest" description="Disordered" evidence="1">
    <location>
        <begin position="160"/>
        <end position="184"/>
    </location>
</feature>
<dbReference type="EMBL" id="AFNV02000018">
    <property type="protein sequence ID" value="ERJ18507.1"/>
    <property type="molecule type" value="Genomic_DNA"/>
</dbReference>
<name>F7QBK8_9GAMM</name>
<evidence type="ECO:0000313" key="4">
    <source>
        <dbReference type="Proteomes" id="UP000006242"/>
    </source>
</evidence>
<reference evidence="3 4" key="2">
    <citation type="journal article" date="2013" name="PLoS ONE">
        <title>INDIGO - INtegrated Data Warehouse of MIcrobial GenOmes with Examples from the Red Sea Extremophiles.</title>
        <authorList>
            <person name="Alam I."/>
            <person name="Antunes A."/>
            <person name="Kamau A.A."/>
            <person name="Ba Alawi W."/>
            <person name="Kalkatawi M."/>
            <person name="Stingl U."/>
            <person name="Bajic V.B."/>
        </authorList>
    </citation>
    <scope>NUCLEOTIDE SEQUENCE [LARGE SCALE GENOMIC DNA]</scope>
    <source>
        <strain evidence="3 4">E1L3A</strain>
    </source>
</reference>
<protein>
    <submittedName>
        <fullName evidence="3">Synthase protein</fullName>
    </submittedName>
</protein>
<organism evidence="3 4">
    <name type="scientific">Salinisphaera shabanensis E1L3A</name>
    <dbReference type="NCBI Taxonomy" id="1033802"/>
    <lineage>
        <taxon>Bacteria</taxon>
        <taxon>Pseudomonadati</taxon>
        <taxon>Pseudomonadota</taxon>
        <taxon>Gammaproteobacteria</taxon>
        <taxon>Salinisphaerales</taxon>
        <taxon>Salinisphaeraceae</taxon>
        <taxon>Salinisphaera</taxon>
    </lineage>
</organism>
<proteinExistence type="predicted"/>
<dbReference type="RefSeq" id="WP_006914675.1">
    <property type="nucleotide sequence ID" value="NZ_AFNV02000018.1"/>
</dbReference>
<dbReference type="AlphaFoldDB" id="F7QBK8"/>
<sequence length="292" mass="32609">MANETRLEYDSLPAVTPSYLRAATTLSGGLAGDETIPPIVAELPDLEVRAEELAKYRKVCGFQHGPHLPVTYPHVLAFPMHMAVLTHKRFPLKLLGLIHLRNDITQYRAIETAEKLHIEVSVGGHREVEKGVEFDLVTRVRDRAGELIWQEDSVMLSRQKTNVPKSAKKKRDDGLGFEPDEQTTWDVPENIGRRYASAAGDYNPIHLSPWSAKLFGFPRAIATGMWTKARAAAELEPKLEKSAYTLSLGFKKPVFLPSQARFAYSVHEQGADFALTNANGDIVHLLGDIRYL</sequence>
<reference evidence="3 4" key="1">
    <citation type="journal article" date="2011" name="J. Bacteriol.">
        <title>Genome sequence of Salinisphaera shabanensis, a gammaproteobacterium from the harsh, variable environment of the brine-seawater interface of the Shaban Deep in the Red Sea.</title>
        <authorList>
            <person name="Antunes A."/>
            <person name="Alam I."/>
            <person name="Bajic V.B."/>
            <person name="Stingl U."/>
        </authorList>
    </citation>
    <scope>NUCLEOTIDE SEQUENCE [LARGE SCALE GENOMIC DNA]</scope>
    <source>
        <strain evidence="3 4">E1L3A</strain>
    </source>
</reference>
<evidence type="ECO:0000259" key="2">
    <source>
        <dbReference type="Pfam" id="PF01575"/>
    </source>
</evidence>
<dbReference type="STRING" id="1033802.SSPSH_002598"/>
<dbReference type="Gene3D" id="3.10.129.10">
    <property type="entry name" value="Hotdog Thioesterase"/>
    <property type="match status" value="1"/>
</dbReference>
<gene>
    <name evidence="3" type="ORF">SSPSH_002598</name>
</gene>
<feature type="domain" description="MaoC-like" evidence="2">
    <location>
        <begin position="177"/>
        <end position="268"/>
    </location>
</feature>